<sequence length="94" mass="10637">MGLTPRIKRRIAQDYTGEDRQAVEEILHELVNDLTGGAEERIVAATLIRSQAKVERFLLAVQIARDDSRGILMSSGLEHEDWRERLDAEFGTDS</sequence>
<reference evidence="2" key="1">
    <citation type="submission" date="2015-07" db="EMBL/GenBank/DDBJ databases">
        <authorList>
            <person name="Ju K.-S."/>
            <person name="Doroghazi J.R."/>
            <person name="Metcalf W.W."/>
        </authorList>
    </citation>
    <scope>NUCLEOTIDE SEQUENCE [LARGE SCALE GENOMIC DNA]</scope>
    <source>
        <strain evidence="2">NRRL 2290</strain>
    </source>
</reference>
<dbReference type="AlphaFoldDB" id="A0A0L8L4J3"/>
<accession>A0A0L8L4J3</accession>
<proteinExistence type="predicted"/>
<gene>
    <name evidence="1" type="ORF">ADK37_24815</name>
</gene>
<organism evidence="1 2">
    <name type="scientific">Streptomyces resistomycificus</name>
    <dbReference type="NCBI Taxonomy" id="67356"/>
    <lineage>
        <taxon>Bacteria</taxon>
        <taxon>Bacillati</taxon>
        <taxon>Actinomycetota</taxon>
        <taxon>Actinomycetes</taxon>
        <taxon>Kitasatosporales</taxon>
        <taxon>Streptomycetaceae</taxon>
        <taxon>Streptomyces</taxon>
        <taxon>Streptomyces aurantiacus group</taxon>
    </lineage>
</organism>
<name>A0A0L8L4J3_9ACTN</name>
<dbReference type="EMBL" id="LGUS01000177">
    <property type="protein sequence ID" value="KOG32996.1"/>
    <property type="molecule type" value="Genomic_DNA"/>
</dbReference>
<evidence type="ECO:0000313" key="2">
    <source>
        <dbReference type="Proteomes" id="UP000037251"/>
    </source>
</evidence>
<dbReference type="OrthoDB" id="3698546at2"/>
<dbReference type="Proteomes" id="UP000037251">
    <property type="component" value="Unassembled WGS sequence"/>
</dbReference>
<comment type="caution">
    <text evidence="1">The sequence shown here is derived from an EMBL/GenBank/DDBJ whole genome shotgun (WGS) entry which is preliminary data.</text>
</comment>
<protein>
    <submittedName>
        <fullName evidence="1">Uncharacterized protein</fullName>
    </submittedName>
</protein>
<keyword evidence="2" id="KW-1185">Reference proteome</keyword>
<evidence type="ECO:0000313" key="1">
    <source>
        <dbReference type="EMBL" id="KOG32996.1"/>
    </source>
</evidence>